<evidence type="ECO:0000313" key="2">
    <source>
        <dbReference type="EMBL" id="CAQ16162.1"/>
    </source>
</evidence>
<dbReference type="AlphaFoldDB" id="B1Q285"/>
<dbReference type="PhylomeDB" id="B1Q285"/>
<organism evidence="2 3">
    <name type="scientific">Caenorhabditis elegans</name>
    <dbReference type="NCBI Taxonomy" id="6239"/>
    <lineage>
        <taxon>Eukaryota</taxon>
        <taxon>Metazoa</taxon>
        <taxon>Ecdysozoa</taxon>
        <taxon>Nematoda</taxon>
        <taxon>Chromadorea</taxon>
        <taxon>Rhabditida</taxon>
        <taxon>Rhabditina</taxon>
        <taxon>Rhabditomorpha</taxon>
        <taxon>Rhabditoidea</taxon>
        <taxon>Rhabditidae</taxon>
        <taxon>Peloderinae</taxon>
        <taxon>Caenorhabditis</taxon>
    </lineage>
</organism>
<evidence type="ECO:0000313" key="4">
    <source>
        <dbReference type="WormBase" id="Y26G10.4"/>
    </source>
</evidence>
<proteinExistence type="predicted"/>
<dbReference type="PaxDb" id="6239-Y26G10.4"/>
<keyword evidence="1" id="KW-1133">Transmembrane helix</keyword>
<feature type="transmembrane region" description="Helical" evidence="1">
    <location>
        <begin position="88"/>
        <end position="113"/>
    </location>
</feature>
<dbReference type="PANTHER" id="PTHR22718">
    <property type="entry name" value="SERPENTINE RECEPTOR, CLASS X"/>
    <property type="match status" value="1"/>
</dbReference>
<dbReference type="OMA" id="GMIRIFY"/>
<feature type="transmembrane region" description="Helical" evidence="1">
    <location>
        <begin position="56"/>
        <end position="76"/>
    </location>
</feature>
<evidence type="ECO:0000256" key="1">
    <source>
        <dbReference type="SAM" id="Phobius"/>
    </source>
</evidence>
<feature type="transmembrane region" description="Helical" evidence="1">
    <location>
        <begin position="224"/>
        <end position="243"/>
    </location>
</feature>
<protein>
    <submittedName>
        <fullName evidence="2">Serpentine receptor class gamma</fullName>
    </submittedName>
</protein>
<name>B1Q285_CAEEL</name>
<keyword evidence="3" id="KW-1185">Reference proteome</keyword>
<keyword evidence="1" id="KW-0472">Membrane</keyword>
<dbReference type="InParanoid" id="B1Q285"/>
<dbReference type="HOGENOM" id="CLU_816927_0_0_1"/>
<feature type="transmembrane region" description="Helical" evidence="1">
    <location>
        <begin position="176"/>
        <end position="204"/>
    </location>
</feature>
<accession>B1Q285</accession>
<gene>
    <name evidence="2" type="ORF">CELE_Y26G10.4</name>
    <name evidence="2 4" type="ORF">Y26G10.4</name>
</gene>
<feature type="transmembrane region" description="Helical" evidence="1">
    <location>
        <begin position="302"/>
        <end position="321"/>
    </location>
</feature>
<dbReference type="FunCoup" id="B1Q285">
    <property type="interactions" value="1"/>
</dbReference>
<dbReference type="CTD" id="6418792"/>
<dbReference type="KEGG" id="cel:CELE_Y26G10.4"/>
<sequence length="340" mass="38101">MLYLIKGIDPDISTPMPGDSGGCLQALKPGPGLQPGCLSVDEVSDLTDHHMSSLSVLYLLVQLLSVLVHFLYIFYTQKANKTTQFSELVTWFCAILSARSILSLGAYVFALVAEKSPTLGNFVKIWLQFSLYGSFTGDYFSQLMVFVMAVNRLAVVCGVKAKFLDIFVSKRFRTPLIIFICLLISLTTAITLIQVSGMIRIFYISIGLVDSGTVKGQLLINRCFYIFPFGAILCYFAIYYYILKMERKTSIISPQTAESGKQGVSEQLLVTIVIYGITSLTFEFLNTRDWSYTVMKKVSLVTLLNIFSYLPEVALSIMLLVGNQEFRKKAESFRNRLACF</sequence>
<dbReference type="WormBase" id="Y26G10.4">
    <property type="protein sequence ID" value="CE42327"/>
    <property type="gene ID" value="WBGene00077640"/>
</dbReference>
<feature type="transmembrane region" description="Helical" evidence="1">
    <location>
        <begin position="139"/>
        <end position="164"/>
    </location>
</feature>
<keyword evidence="2" id="KW-0675">Receptor</keyword>
<dbReference type="UCSC" id="Y26G10.4">
    <property type="organism name" value="c. elegans"/>
</dbReference>
<dbReference type="RefSeq" id="NP_001123034.1">
    <property type="nucleotide sequence ID" value="NM_001129562.1"/>
</dbReference>
<feature type="transmembrane region" description="Helical" evidence="1">
    <location>
        <begin position="264"/>
        <end position="282"/>
    </location>
</feature>
<keyword evidence="1" id="KW-0812">Transmembrane</keyword>
<dbReference type="EMBL" id="BX284605">
    <property type="protein sequence ID" value="CAQ16162.1"/>
    <property type="molecule type" value="Genomic_DNA"/>
</dbReference>
<dbReference type="GeneID" id="6418792"/>
<dbReference type="eggNOG" id="ENOG502THTE">
    <property type="taxonomic scope" value="Eukaryota"/>
</dbReference>
<dbReference type="PANTHER" id="PTHR22718:SF36">
    <property type="entry name" value="G_PROTEIN_RECEP_F1_2 DOMAIN-CONTAINING PROTEIN-RELATED"/>
    <property type="match status" value="1"/>
</dbReference>
<reference evidence="2 3" key="1">
    <citation type="journal article" date="1998" name="Science">
        <title>Genome sequence of the nematode C. elegans: a platform for investigating biology.</title>
        <authorList>
            <consortium name="The C. elegans sequencing consortium"/>
            <person name="Sulson J.E."/>
            <person name="Waterston R."/>
        </authorList>
    </citation>
    <scope>NUCLEOTIDE SEQUENCE [LARGE SCALE GENOMIC DNA]</scope>
    <source>
        <strain evidence="2 3">Bristol N2</strain>
    </source>
</reference>
<dbReference type="Proteomes" id="UP000001940">
    <property type="component" value="Chromosome V"/>
</dbReference>
<dbReference type="AGR" id="WB:WBGene00077640"/>
<evidence type="ECO:0000313" key="3">
    <source>
        <dbReference type="Proteomes" id="UP000001940"/>
    </source>
</evidence>